<protein>
    <recommendedName>
        <fullName evidence="6">Citrate synthase</fullName>
    </recommendedName>
</protein>
<evidence type="ECO:0000256" key="5">
    <source>
        <dbReference type="ARBA" id="ARBA00049288"/>
    </source>
</evidence>
<dbReference type="PANTHER" id="PTHR11739:SF25">
    <property type="entry name" value="CITRATE SYNTHASE-RELATED PROTEIN DDB_G0287281"/>
    <property type="match status" value="1"/>
</dbReference>
<dbReference type="PANTHER" id="PTHR11739">
    <property type="entry name" value="CITRATE SYNTHASE"/>
    <property type="match status" value="1"/>
</dbReference>
<dbReference type="CDD" id="cd06108">
    <property type="entry name" value="Ec2MCS_like"/>
    <property type="match status" value="1"/>
</dbReference>
<dbReference type="InterPro" id="IPR011278">
    <property type="entry name" value="2-MeCitrate/Citrate_synth_II"/>
</dbReference>
<dbReference type="Proteomes" id="UP001142810">
    <property type="component" value="Unassembled WGS sequence"/>
</dbReference>
<keyword evidence="3" id="KW-0816">Tricarboxylic acid cycle</keyword>
<dbReference type="GO" id="GO:0050440">
    <property type="term" value="F:2-methylcitrate synthase activity"/>
    <property type="evidence" value="ECO:0007669"/>
    <property type="project" value="UniProtKB-EC"/>
</dbReference>
<sequence>MAKQLSGAGLRGQVAGKTALSTVGQTGSGLTYRGYDIKELANKCQFEEVAYLILKGKLPNQQELDSYKAKLQTLRGLPQELKDVLERIPKDAHPMDVLRTGCSMLGNLETETSFEQQQEVTDRMLACFPSIICYWYRYSHDGVRIDVETDNDSIGSHFLQMLHGNKPSELHEQVMHVSLILYAEHEFNASTFTARVCASTLSDMHSCVTGAIGSLRGPLHGGANEAAMDMIEKFNSPDHAEEEMMGMLARKEKIMGFGHAIYSESDPRNEIIKQWSEKLAKDVGDEVLYPVSVRCEEVMWREKKLFCNADFFHASAYNFMGIPTKLFTPIFVMSRLTGWAAHVMEQRADNRIIRPSAEYTGEDLRTVTPIAERG</sequence>
<dbReference type="SUPFAM" id="SSF48256">
    <property type="entry name" value="Citrate synthase"/>
    <property type="match status" value="1"/>
</dbReference>
<dbReference type="NCBIfam" id="TIGR01800">
    <property type="entry name" value="cit_synth_II"/>
    <property type="match status" value="1"/>
</dbReference>
<dbReference type="PIRSF" id="PIRSF001369">
    <property type="entry name" value="Citrate_synth"/>
    <property type="match status" value="1"/>
</dbReference>
<dbReference type="GO" id="GO:0036440">
    <property type="term" value="F:citrate synthase activity"/>
    <property type="evidence" value="ECO:0007669"/>
    <property type="project" value="UniProtKB-EC"/>
</dbReference>
<dbReference type="InterPro" id="IPR024176">
    <property type="entry name" value="Citrate_synthase_bac-typ"/>
</dbReference>
<name>A0ABT3P2K4_9ALTE</name>
<accession>A0ABT3P2K4</accession>
<dbReference type="Gene3D" id="1.10.580.10">
    <property type="entry name" value="Citrate Synthase, domain 1"/>
    <property type="match status" value="1"/>
</dbReference>
<comment type="catalytic activity">
    <reaction evidence="5">
        <text>oxaloacetate + acetyl-CoA + H2O = citrate + CoA + H(+)</text>
        <dbReference type="Rhea" id="RHEA:16845"/>
        <dbReference type="ChEBI" id="CHEBI:15377"/>
        <dbReference type="ChEBI" id="CHEBI:15378"/>
        <dbReference type="ChEBI" id="CHEBI:16452"/>
        <dbReference type="ChEBI" id="CHEBI:16947"/>
        <dbReference type="ChEBI" id="CHEBI:57287"/>
        <dbReference type="ChEBI" id="CHEBI:57288"/>
        <dbReference type="EC" id="2.3.3.16"/>
    </reaction>
</comment>
<evidence type="ECO:0000256" key="1">
    <source>
        <dbReference type="ARBA" id="ARBA00004751"/>
    </source>
</evidence>
<comment type="caution">
    <text evidence="7">The sequence shown here is derived from an EMBL/GenBank/DDBJ whole genome shotgun (WGS) entry which is preliminary data.</text>
</comment>
<evidence type="ECO:0000313" key="8">
    <source>
        <dbReference type="Proteomes" id="UP001142810"/>
    </source>
</evidence>
<comment type="similarity">
    <text evidence="2 6">Belongs to the citrate synthase family.</text>
</comment>
<dbReference type="InterPro" id="IPR002020">
    <property type="entry name" value="Citrate_synthase"/>
</dbReference>
<organism evidence="7 8">
    <name type="scientific">Alteromonas aquimaris</name>
    <dbReference type="NCBI Taxonomy" id="2998417"/>
    <lineage>
        <taxon>Bacteria</taxon>
        <taxon>Pseudomonadati</taxon>
        <taxon>Pseudomonadota</taxon>
        <taxon>Gammaproteobacteria</taxon>
        <taxon>Alteromonadales</taxon>
        <taxon>Alteromonadaceae</taxon>
        <taxon>Alteromonas/Salinimonas group</taxon>
        <taxon>Alteromonas</taxon>
    </lineage>
</organism>
<dbReference type="EMBL" id="JAPFRD010000002">
    <property type="protein sequence ID" value="MCW8106982.1"/>
    <property type="molecule type" value="Genomic_DNA"/>
</dbReference>
<keyword evidence="8" id="KW-1185">Reference proteome</keyword>
<dbReference type="InterPro" id="IPR016142">
    <property type="entry name" value="Citrate_synth-like_lrg_a-sub"/>
</dbReference>
<dbReference type="InterPro" id="IPR036969">
    <property type="entry name" value="Citrate_synthase_sf"/>
</dbReference>
<proteinExistence type="inferred from homology"/>
<evidence type="ECO:0000313" key="7">
    <source>
        <dbReference type="EMBL" id="MCW8106982.1"/>
    </source>
</evidence>
<evidence type="ECO:0000256" key="6">
    <source>
        <dbReference type="PIRNR" id="PIRNR001369"/>
    </source>
</evidence>
<evidence type="ECO:0000256" key="2">
    <source>
        <dbReference type="ARBA" id="ARBA00010566"/>
    </source>
</evidence>
<dbReference type="RefSeq" id="WP_265615685.1">
    <property type="nucleotide sequence ID" value="NZ_JAPFRD010000002.1"/>
</dbReference>
<dbReference type="NCBIfam" id="NF009006">
    <property type="entry name" value="PRK12351.1"/>
    <property type="match status" value="1"/>
</dbReference>
<dbReference type="PRINTS" id="PR00143">
    <property type="entry name" value="CITRTSNTHASE"/>
</dbReference>
<gene>
    <name evidence="7" type="primary">prpC</name>
    <name evidence="7" type="ORF">OPS25_00510</name>
</gene>
<comment type="pathway">
    <text evidence="1">Carbohydrate metabolism; tricarboxylic acid cycle; isocitrate from oxaloacetate: step 1/2.</text>
</comment>
<evidence type="ECO:0000256" key="4">
    <source>
        <dbReference type="ARBA" id="ARBA00022679"/>
    </source>
</evidence>
<keyword evidence="7" id="KW-0012">Acyltransferase</keyword>
<reference evidence="7" key="1">
    <citation type="submission" date="2022-11" db="EMBL/GenBank/DDBJ databases">
        <title>Alteromonas sp. nov., isolated from sea water of the Qingdao.</title>
        <authorList>
            <person name="Wang Q."/>
        </authorList>
    </citation>
    <scope>NUCLEOTIDE SEQUENCE</scope>
    <source>
        <strain evidence="7">ASW11-7</strain>
    </source>
</reference>
<dbReference type="Pfam" id="PF00285">
    <property type="entry name" value="Citrate_synt"/>
    <property type="match status" value="1"/>
</dbReference>
<keyword evidence="4 6" id="KW-0808">Transferase</keyword>
<evidence type="ECO:0000256" key="3">
    <source>
        <dbReference type="ARBA" id="ARBA00022532"/>
    </source>
</evidence>
<dbReference type="InterPro" id="IPR016143">
    <property type="entry name" value="Citrate_synth-like_sm_a-sub"/>
</dbReference>
<dbReference type="Gene3D" id="1.10.230.10">
    <property type="entry name" value="Cytochrome P450-Terp, domain 2"/>
    <property type="match status" value="1"/>
</dbReference>